<feature type="compositionally biased region" description="Basic and acidic residues" evidence="1">
    <location>
        <begin position="338"/>
        <end position="349"/>
    </location>
</feature>
<feature type="transmembrane region" description="Helical" evidence="2">
    <location>
        <begin position="223"/>
        <end position="243"/>
    </location>
</feature>
<feature type="region of interest" description="Disordered" evidence="1">
    <location>
        <begin position="331"/>
        <end position="367"/>
    </location>
</feature>
<feature type="transmembrane region" description="Helical" evidence="2">
    <location>
        <begin position="139"/>
        <end position="162"/>
    </location>
</feature>
<sequence length="388" mass="42512">MNNTAGNATAGNDTSSGNSSAISLPPSLDLPPHLSAQKYFFVCTLTVAAWDVLVLTPRTWRLMKQQGWPLLKLIYYFLRLYVPAEFTIVGVAFFDTAWSQAQCQKFFLFEPVCTAILLAITSFVHVYRIHAIYEKSRSVLYGMGSLYAVQIVVTAICCGFYRSTPLEPGQGCIAEPKHSWVGIYWLSATILYTVSFVLAVKRSHKAWSAKHVNLWKLMLRDGLNLYAAIWLVNMVNMLFWFIITPTGPEDPIRTIVTSMAAVLTASMTMRIILAVRGPLTNGGRYAGSKVTRSAGTIRSQRAAGGVGTNPVLSVQQVQPAMYTVPLGAENKTGDWAGEDGKSSVHEGEKGGGIYPIEPVNADGDGDEGVKITIDTETHSQLNEYALEK</sequence>
<keyword evidence="2" id="KW-0812">Transmembrane</keyword>
<feature type="compositionally biased region" description="Low complexity" evidence="1">
    <location>
        <begin position="1"/>
        <end position="12"/>
    </location>
</feature>
<evidence type="ECO:0000313" key="4">
    <source>
        <dbReference type="Proteomes" id="UP000194127"/>
    </source>
</evidence>
<name>A0A1X6MTU8_9APHY</name>
<gene>
    <name evidence="3" type="ORF">POSPLADRAFT_1172052</name>
</gene>
<evidence type="ECO:0000256" key="2">
    <source>
        <dbReference type="SAM" id="Phobius"/>
    </source>
</evidence>
<feature type="region of interest" description="Disordered" evidence="1">
    <location>
        <begin position="1"/>
        <end position="20"/>
    </location>
</feature>
<dbReference type="OrthoDB" id="2626017at2759"/>
<feature type="transmembrane region" description="Helical" evidence="2">
    <location>
        <begin position="255"/>
        <end position="275"/>
    </location>
</feature>
<dbReference type="GeneID" id="36333111"/>
<evidence type="ECO:0000313" key="3">
    <source>
        <dbReference type="EMBL" id="OSX59804.1"/>
    </source>
</evidence>
<evidence type="ECO:0008006" key="5">
    <source>
        <dbReference type="Google" id="ProtNLM"/>
    </source>
</evidence>
<organism evidence="3 4">
    <name type="scientific">Postia placenta MAD-698-R-SB12</name>
    <dbReference type="NCBI Taxonomy" id="670580"/>
    <lineage>
        <taxon>Eukaryota</taxon>
        <taxon>Fungi</taxon>
        <taxon>Dikarya</taxon>
        <taxon>Basidiomycota</taxon>
        <taxon>Agaricomycotina</taxon>
        <taxon>Agaricomycetes</taxon>
        <taxon>Polyporales</taxon>
        <taxon>Adustoporiaceae</taxon>
        <taxon>Rhodonia</taxon>
    </lineage>
</organism>
<accession>A0A1X6MTU8</accession>
<dbReference type="AlphaFoldDB" id="A0A1X6MTU8"/>
<keyword evidence="4" id="KW-1185">Reference proteome</keyword>
<evidence type="ECO:0000256" key="1">
    <source>
        <dbReference type="SAM" id="MobiDB-lite"/>
    </source>
</evidence>
<feature type="transmembrane region" description="Helical" evidence="2">
    <location>
        <begin position="106"/>
        <end position="127"/>
    </location>
</feature>
<dbReference type="Proteomes" id="UP000194127">
    <property type="component" value="Unassembled WGS sequence"/>
</dbReference>
<keyword evidence="2" id="KW-0472">Membrane</keyword>
<feature type="transmembrane region" description="Helical" evidence="2">
    <location>
        <begin position="36"/>
        <end position="55"/>
    </location>
</feature>
<feature type="transmembrane region" description="Helical" evidence="2">
    <location>
        <begin position="182"/>
        <end position="200"/>
    </location>
</feature>
<feature type="transmembrane region" description="Helical" evidence="2">
    <location>
        <begin position="76"/>
        <end position="94"/>
    </location>
</feature>
<reference evidence="3 4" key="1">
    <citation type="submission" date="2017-04" db="EMBL/GenBank/DDBJ databases">
        <title>Genome Sequence of the Model Brown-Rot Fungus Postia placenta SB12.</title>
        <authorList>
            <consortium name="DOE Joint Genome Institute"/>
            <person name="Gaskell J."/>
            <person name="Kersten P."/>
            <person name="Larrondo L.F."/>
            <person name="Canessa P."/>
            <person name="Martinez D."/>
            <person name="Hibbett D."/>
            <person name="Schmoll M."/>
            <person name="Kubicek C.P."/>
            <person name="Martinez A.T."/>
            <person name="Yadav J."/>
            <person name="Master E."/>
            <person name="Magnuson J.K."/>
            <person name="James T."/>
            <person name="Yaver D."/>
            <person name="Berka R."/>
            <person name="Labutti K."/>
            <person name="Lipzen A."/>
            <person name="Aerts A."/>
            <person name="Barry K."/>
            <person name="Henrissat B."/>
            <person name="Blanchette R."/>
            <person name="Grigoriev I."/>
            <person name="Cullen D."/>
        </authorList>
    </citation>
    <scope>NUCLEOTIDE SEQUENCE [LARGE SCALE GENOMIC DNA]</scope>
    <source>
        <strain evidence="3 4">MAD-698-R-SB12</strain>
    </source>
</reference>
<proteinExistence type="predicted"/>
<dbReference type="RefSeq" id="XP_024336598.1">
    <property type="nucleotide sequence ID" value="XM_024488162.1"/>
</dbReference>
<dbReference type="EMBL" id="KZ110601">
    <property type="protein sequence ID" value="OSX59804.1"/>
    <property type="molecule type" value="Genomic_DNA"/>
</dbReference>
<keyword evidence="2" id="KW-1133">Transmembrane helix</keyword>
<protein>
    <recommendedName>
        <fullName evidence="5">Transmembrane protein</fullName>
    </recommendedName>
</protein>